<keyword evidence="2" id="KW-1185">Reference proteome</keyword>
<name>A0A1H3GF29_9PROT</name>
<proteinExistence type="predicted"/>
<evidence type="ECO:0000313" key="1">
    <source>
        <dbReference type="EMBL" id="SDY01670.1"/>
    </source>
</evidence>
<dbReference type="Proteomes" id="UP000198640">
    <property type="component" value="Unassembled WGS sequence"/>
</dbReference>
<dbReference type="STRING" id="44576.SAMN05421881_10158"/>
<reference evidence="1 2" key="1">
    <citation type="submission" date="2016-10" db="EMBL/GenBank/DDBJ databases">
        <authorList>
            <person name="de Groot N.N."/>
        </authorList>
    </citation>
    <scope>NUCLEOTIDE SEQUENCE [LARGE SCALE GENOMIC DNA]</scope>
    <source>
        <strain evidence="1 2">Nm1</strain>
    </source>
</reference>
<protein>
    <submittedName>
        <fullName evidence="1">Uncharacterized protein</fullName>
    </submittedName>
</protein>
<organism evidence="1 2">
    <name type="scientific">Nitrosomonas halophila</name>
    <dbReference type="NCBI Taxonomy" id="44576"/>
    <lineage>
        <taxon>Bacteria</taxon>
        <taxon>Pseudomonadati</taxon>
        <taxon>Pseudomonadota</taxon>
        <taxon>Betaproteobacteria</taxon>
        <taxon>Nitrosomonadales</taxon>
        <taxon>Nitrosomonadaceae</taxon>
        <taxon>Nitrosomonas</taxon>
    </lineage>
</organism>
<gene>
    <name evidence="1" type="ORF">SAMN05421881_10158</name>
</gene>
<dbReference type="EMBL" id="FNOY01000015">
    <property type="protein sequence ID" value="SDY01670.1"/>
    <property type="molecule type" value="Genomic_DNA"/>
</dbReference>
<sequence>MRIIHAADKCDTRLFPGHCNLISAEWCASAPLIPGSKQLLRIVLRSREGISVTIGRAWWDAMQGERRSHSKAIATTSNAAVRPPDAIQLLQLFMSDSLASL</sequence>
<accession>A0A1H3GF29</accession>
<evidence type="ECO:0000313" key="2">
    <source>
        <dbReference type="Proteomes" id="UP000198640"/>
    </source>
</evidence>
<dbReference type="AlphaFoldDB" id="A0A1H3GF29"/>